<sequence>MSAAAPQVQVVCWPHTSIVEEYNIFLKAQELLADILPSRTLHAARRLSTAVRHARAAQDTKRNSKDGSRGAAEDADDATPTCMAALSLPASLMQCYLQQQEAESGSAHADSDDDSFCRNSVNEGAHRCSASIKRGGNDAACIASSSLSSSPPPSHGHWLTVQPALEYASVTHGPLHAITWPQWEELRALYHAEHSPTPVPVTVDATASAAPCMLVEVVLLWFHEGIVHRVTPAELVAAEKRAGIIGAARTAAAADEDPPSSCAQSPPAALPSRSILLCCLELEYPPGILLSRKLPVPLTEPLLTRLELIELIRRTANVRKHYPLRVAYRVWPHESRALRILKGVGPHRDEAFSSRRRSSRNRIGMGEIHRSASGDACTLTPAAPPARAIESDQAVRAFVRDTLTYGSAAVRVVAVQSARGALPSSLTTTALKGNERPTMPATLDPRDGATATRPLAAESASLQSRTYEEWPAAAATSTETETETETASLPASRGETNNMVVEEVKSLGPASPAAVLIPSPAALYTVDSVQTQKDDSNRACDTEGGSDKGGSRSSPPSPSPSGNQIKCESLLEAGGGNAAHPPAALVAEEAHDGSLREQQQQQEYRPASSPVTLNGVAGSAVNCNEPDLCTNSTRMNADSNVTAADNDDGSGAACMPTAGDSALHDAKGGAAALPSAVSTEKASTAVMLPTNDTLKSSITPSLPEMGSRHSDTRRSRGMSHSDDDVRADEPQRHHQNAGVANPDEDVPGESSTAAAAVGKVSEDERVMDNLSQQQQQQQSVDDDNLGEAGRCPVPGERAAVEPQQLPSAVELNSGASHSILEVTKKSDVSSNSKPLDGMWDRSGSSVGNDEALAAAASRSQNKGTPSCSDPVQRQATTPTHDGKCSTTCMNKEKGNTENSSAIAAATAPVALIPSWPYQKRTSRIRSSVNPQSMVFVRCEVNPTAVYVWGPVSQAALHQLEDVIFRRCCAHLSSDETALRPRFHVHQTNTVHVNVNSTQSTAPRKEAGARSRKSTDNDSNTLGITSASTWSQVEYMMPLHAYRFTPSEENALERCIAEVMAVYQGLEQLPAKEAEEWALATSFGAVSPSPAH</sequence>
<feature type="region of interest" description="Disordered" evidence="1">
    <location>
        <begin position="822"/>
        <end position="885"/>
    </location>
</feature>
<feature type="compositionally biased region" description="Basic and acidic residues" evidence="1">
    <location>
        <begin position="706"/>
        <end position="732"/>
    </location>
</feature>
<protein>
    <submittedName>
        <fullName evidence="2">Uncharacterized protein</fullName>
    </submittedName>
</protein>
<feature type="region of interest" description="Disordered" evidence="1">
    <location>
        <begin position="687"/>
        <end position="794"/>
    </location>
</feature>
<feature type="region of interest" description="Disordered" evidence="1">
    <location>
        <begin position="52"/>
        <end position="78"/>
    </location>
</feature>
<proteinExistence type="predicted"/>
<evidence type="ECO:0000313" key="3">
    <source>
        <dbReference type="Proteomes" id="UP000038009"/>
    </source>
</evidence>
<gene>
    <name evidence="2" type="ORF">ABL78_1320</name>
</gene>
<feature type="compositionally biased region" description="Basic and acidic residues" evidence="1">
    <location>
        <begin position="1002"/>
        <end position="1015"/>
    </location>
</feature>
<feature type="region of interest" description="Disordered" evidence="1">
    <location>
        <begin position="590"/>
        <end position="613"/>
    </location>
</feature>
<evidence type="ECO:0000256" key="1">
    <source>
        <dbReference type="SAM" id="MobiDB-lite"/>
    </source>
</evidence>
<keyword evidence="3" id="KW-1185">Reference proteome</keyword>
<feature type="compositionally biased region" description="Basic and acidic residues" evidence="1">
    <location>
        <begin position="532"/>
        <end position="550"/>
    </location>
</feature>
<comment type="caution">
    <text evidence="2">The sequence shown here is derived from an EMBL/GenBank/DDBJ whole genome shotgun (WGS) entry which is preliminary data.</text>
</comment>
<feature type="region of interest" description="Disordered" evidence="1">
    <location>
        <begin position="994"/>
        <end position="1022"/>
    </location>
</feature>
<organism evidence="2 3">
    <name type="scientific">Leptomonas seymouri</name>
    <dbReference type="NCBI Taxonomy" id="5684"/>
    <lineage>
        <taxon>Eukaryota</taxon>
        <taxon>Discoba</taxon>
        <taxon>Euglenozoa</taxon>
        <taxon>Kinetoplastea</taxon>
        <taxon>Metakinetoplastina</taxon>
        <taxon>Trypanosomatida</taxon>
        <taxon>Trypanosomatidae</taxon>
        <taxon>Leishmaniinae</taxon>
        <taxon>Leptomonas</taxon>
    </lineage>
</organism>
<dbReference type="VEuPathDB" id="TriTrypDB:Lsey_0021_0210"/>
<dbReference type="EMBL" id="LJSK01000021">
    <property type="protein sequence ID" value="KPI89552.1"/>
    <property type="molecule type" value="Genomic_DNA"/>
</dbReference>
<name>A0A0N1I0T6_LEPSE</name>
<reference evidence="2 3" key="1">
    <citation type="journal article" date="2015" name="PLoS Pathog.">
        <title>Leptomonas seymouri: Adaptations to the Dixenous Life Cycle Analyzed by Genome Sequencing, Transcriptome Profiling and Co-infection with Leishmania donovani.</title>
        <authorList>
            <person name="Kraeva N."/>
            <person name="Butenko A."/>
            <person name="Hlavacova J."/>
            <person name="Kostygov A."/>
            <person name="Myskova J."/>
            <person name="Grybchuk D."/>
            <person name="Lestinova T."/>
            <person name="Votypka J."/>
            <person name="Volf P."/>
            <person name="Opperdoes F."/>
            <person name="Flegontov P."/>
            <person name="Lukes J."/>
            <person name="Yurchenko V."/>
        </authorList>
    </citation>
    <scope>NUCLEOTIDE SEQUENCE [LARGE SCALE GENOMIC DNA]</scope>
    <source>
        <strain evidence="2 3">ATCC 30220</strain>
    </source>
</reference>
<feature type="compositionally biased region" description="Polar residues" evidence="1">
    <location>
        <begin position="857"/>
        <end position="885"/>
    </location>
</feature>
<evidence type="ECO:0000313" key="2">
    <source>
        <dbReference type="EMBL" id="KPI89552.1"/>
    </source>
</evidence>
<feature type="region of interest" description="Disordered" evidence="1">
    <location>
        <begin position="529"/>
        <end position="566"/>
    </location>
</feature>
<dbReference type="AlphaFoldDB" id="A0A0N1I0T6"/>
<feature type="compositionally biased region" description="Polar residues" evidence="1">
    <location>
        <begin position="690"/>
        <end position="700"/>
    </location>
</feature>
<dbReference type="OrthoDB" id="264021at2759"/>
<accession>A0A0N1I0T6</accession>
<feature type="compositionally biased region" description="Basic and acidic residues" evidence="1">
    <location>
        <begin position="56"/>
        <end position="72"/>
    </location>
</feature>
<feature type="region of interest" description="Disordered" evidence="1">
    <location>
        <begin position="426"/>
        <end position="497"/>
    </location>
</feature>
<dbReference type="OMA" id="RVAYRVW"/>
<feature type="compositionally biased region" description="Low complexity" evidence="1">
    <location>
        <begin position="469"/>
        <end position="492"/>
    </location>
</feature>
<dbReference type="Proteomes" id="UP000038009">
    <property type="component" value="Unassembled WGS sequence"/>
</dbReference>